<dbReference type="KEGG" id="hfv:R50_0470"/>
<feature type="transmembrane region" description="Helical" evidence="1">
    <location>
        <begin position="50"/>
        <end position="70"/>
    </location>
</feature>
<evidence type="ECO:0000313" key="3">
    <source>
        <dbReference type="Proteomes" id="UP000503399"/>
    </source>
</evidence>
<keyword evidence="3" id="KW-1185">Reference proteome</keyword>
<name>A0A6F8ZD86_9FIRM</name>
<proteinExistence type="predicted"/>
<protein>
    <submittedName>
        <fullName evidence="2">Uncharacterized protein</fullName>
    </submittedName>
</protein>
<evidence type="ECO:0000256" key="1">
    <source>
        <dbReference type="SAM" id="Phobius"/>
    </source>
</evidence>
<dbReference type="AlphaFoldDB" id="A0A6F8ZD86"/>
<dbReference type="Proteomes" id="UP000503399">
    <property type="component" value="Chromosome"/>
</dbReference>
<feature type="transmembrane region" description="Helical" evidence="1">
    <location>
        <begin position="24"/>
        <end position="44"/>
    </location>
</feature>
<keyword evidence="1" id="KW-0812">Transmembrane</keyword>
<keyword evidence="1" id="KW-1133">Transmembrane helix</keyword>
<organism evidence="2 3">
    <name type="scientific">Candidatus Hydrogenisulfobacillus filiaventi</name>
    <dbReference type="NCBI Taxonomy" id="2707344"/>
    <lineage>
        <taxon>Bacteria</taxon>
        <taxon>Bacillati</taxon>
        <taxon>Bacillota</taxon>
        <taxon>Clostridia</taxon>
        <taxon>Eubacteriales</taxon>
        <taxon>Clostridiales Family XVII. Incertae Sedis</taxon>
        <taxon>Candidatus Hydrogenisulfobacillus</taxon>
    </lineage>
</organism>
<evidence type="ECO:0000313" key="2">
    <source>
        <dbReference type="EMBL" id="CAB1127976.1"/>
    </source>
</evidence>
<gene>
    <name evidence="2" type="ORF">R50_0470</name>
</gene>
<dbReference type="EMBL" id="LR778114">
    <property type="protein sequence ID" value="CAB1127976.1"/>
    <property type="molecule type" value="Genomic_DNA"/>
</dbReference>
<sequence length="76" mass="8423">MLASSPKEQEPRVRANPHAGFDRGYLAVGAALVALMALGLHFRIMDLIDWDLMTLMLWLSVGGVMVLSRLNGGRWE</sequence>
<keyword evidence="1" id="KW-0472">Membrane</keyword>
<reference evidence="2 3" key="1">
    <citation type="submission" date="2020-02" db="EMBL/GenBank/DDBJ databases">
        <authorList>
            <person name="Hogendoorn C."/>
        </authorList>
    </citation>
    <scope>NUCLEOTIDE SEQUENCE [LARGE SCALE GENOMIC DNA]</scope>
    <source>
        <strain evidence="2">R501</strain>
    </source>
</reference>
<accession>A0A6F8ZD86</accession>